<sequence>MAKFGLPSYTSPPIKDFSSIDTLSYDAAASKTDRPLVTYVYSESKEARRNLQFFIAHGLHAAADFVFIFNGETDADSLVPDAPGIRSVRRPNTCYDLGSHAEVLSKDDLWRRYSRFILMNASVRGPFMPTWADGICWTERLLSKITREVKLAGISINCWPTPHIQSMVWATDSEGLSLLLHPPATSPRHDEWMEILFSHADDFPRPDDYQPSGPDWVEKGLSQCFANRQEAVQGEISATGIILGAGKKVDTLLTQYQTSREHNATSFCEPLGAWDPQAEGNYGGGSIHPFETMFIKTNRGLSPELIESLSGWTDQMEYSSYKQCS</sequence>
<gene>
    <name evidence="1" type="ORF">N8I77_003685</name>
</gene>
<dbReference type="AlphaFoldDB" id="A0AAD9SKH5"/>
<comment type="caution">
    <text evidence="1">The sequence shown here is derived from an EMBL/GenBank/DDBJ whole genome shotgun (WGS) entry which is preliminary data.</text>
</comment>
<dbReference type="EMBL" id="JAUJFL010000002">
    <property type="protein sequence ID" value="KAK2610235.1"/>
    <property type="molecule type" value="Genomic_DNA"/>
</dbReference>
<keyword evidence="2" id="KW-1185">Reference proteome</keyword>
<evidence type="ECO:0000313" key="1">
    <source>
        <dbReference type="EMBL" id="KAK2610235.1"/>
    </source>
</evidence>
<proteinExistence type="predicted"/>
<evidence type="ECO:0000313" key="2">
    <source>
        <dbReference type="Proteomes" id="UP001265746"/>
    </source>
</evidence>
<reference evidence="1" key="1">
    <citation type="submission" date="2023-06" db="EMBL/GenBank/DDBJ databases">
        <authorList>
            <person name="Noh H."/>
        </authorList>
    </citation>
    <scope>NUCLEOTIDE SEQUENCE</scope>
    <source>
        <strain evidence="1">DUCC20226</strain>
    </source>
</reference>
<name>A0AAD9SKH5_PHOAM</name>
<accession>A0AAD9SKH5</accession>
<dbReference type="Proteomes" id="UP001265746">
    <property type="component" value="Unassembled WGS sequence"/>
</dbReference>
<organism evidence="1 2">
    <name type="scientific">Phomopsis amygdali</name>
    <name type="common">Fusicoccum amygdali</name>
    <dbReference type="NCBI Taxonomy" id="1214568"/>
    <lineage>
        <taxon>Eukaryota</taxon>
        <taxon>Fungi</taxon>
        <taxon>Dikarya</taxon>
        <taxon>Ascomycota</taxon>
        <taxon>Pezizomycotina</taxon>
        <taxon>Sordariomycetes</taxon>
        <taxon>Sordariomycetidae</taxon>
        <taxon>Diaporthales</taxon>
        <taxon>Diaporthaceae</taxon>
        <taxon>Diaporthe</taxon>
    </lineage>
</organism>
<protein>
    <submittedName>
        <fullName evidence="1">Uncharacterized protein</fullName>
    </submittedName>
</protein>